<keyword evidence="3" id="KW-1185">Reference proteome</keyword>
<dbReference type="InParanoid" id="A0A2G5EQ48"/>
<dbReference type="EMBL" id="KZ305022">
    <property type="protein sequence ID" value="PIA57876.1"/>
    <property type="molecule type" value="Genomic_DNA"/>
</dbReference>
<dbReference type="AlphaFoldDB" id="A0A2G5EQ48"/>
<protein>
    <submittedName>
        <fullName evidence="2">Uncharacterized protein</fullName>
    </submittedName>
</protein>
<proteinExistence type="predicted"/>
<dbReference type="Proteomes" id="UP000230069">
    <property type="component" value="Unassembled WGS sequence"/>
</dbReference>
<gene>
    <name evidence="2" type="ORF">AQUCO_00500059v1</name>
</gene>
<keyword evidence="1" id="KW-0732">Signal</keyword>
<sequence>MCNCCIKQIDFVSCWNVQCLFLKSLLVMISKGAPCHTKYEIKLRTLYYHRTLGCPGTTIHFNLLLKTFVDVYPHQGNFIFVKISTFGKLSTVALKSSRAHIAS</sequence>
<evidence type="ECO:0000313" key="3">
    <source>
        <dbReference type="Proteomes" id="UP000230069"/>
    </source>
</evidence>
<accession>A0A2G5EQ48</accession>
<feature type="signal peptide" evidence="1">
    <location>
        <begin position="1"/>
        <end position="32"/>
    </location>
</feature>
<evidence type="ECO:0000313" key="2">
    <source>
        <dbReference type="EMBL" id="PIA57876.1"/>
    </source>
</evidence>
<name>A0A2G5EQ48_AQUCA</name>
<feature type="chain" id="PRO_5013895614" evidence="1">
    <location>
        <begin position="33"/>
        <end position="103"/>
    </location>
</feature>
<evidence type="ECO:0000256" key="1">
    <source>
        <dbReference type="SAM" id="SignalP"/>
    </source>
</evidence>
<reference evidence="2 3" key="1">
    <citation type="submission" date="2017-09" db="EMBL/GenBank/DDBJ databases">
        <title>WGS assembly of Aquilegia coerulea Goldsmith.</title>
        <authorList>
            <person name="Hodges S."/>
            <person name="Kramer E."/>
            <person name="Nordborg M."/>
            <person name="Tomkins J."/>
            <person name="Borevitz J."/>
            <person name="Derieg N."/>
            <person name="Yan J."/>
            <person name="Mihaltcheva S."/>
            <person name="Hayes R.D."/>
            <person name="Rokhsar D."/>
        </authorList>
    </citation>
    <scope>NUCLEOTIDE SEQUENCE [LARGE SCALE GENOMIC DNA]</scope>
    <source>
        <strain evidence="3">cv. Goldsmith</strain>
    </source>
</reference>
<organism evidence="2 3">
    <name type="scientific">Aquilegia coerulea</name>
    <name type="common">Rocky mountain columbine</name>
    <dbReference type="NCBI Taxonomy" id="218851"/>
    <lineage>
        <taxon>Eukaryota</taxon>
        <taxon>Viridiplantae</taxon>
        <taxon>Streptophyta</taxon>
        <taxon>Embryophyta</taxon>
        <taxon>Tracheophyta</taxon>
        <taxon>Spermatophyta</taxon>
        <taxon>Magnoliopsida</taxon>
        <taxon>Ranunculales</taxon>
        <taxon>Ranunculaceae</taxon>
        <taxon>Thalictroideae</taxon>
        <taxon>Aquilegia</taxon>
    </lineage>
</organism>